<dbReference type="KEGG" id="tom:BWR18_15120"/>
<name>A0A1P8MXY2_9RHOB</name>
<accession>A0A1P8MXY2</accession>
<dbReference type="AlphaFoldDB" id="A0A1P8MXY2"/>
<dbReference type="EMBL" id="CP019312">
    <property type="protein sequence ID" value="APX12868.1"/>
    <property type="molecule type" value="Genomic_DNA"/>
</dbReference>
<dbReference type="PROSITE" id="PS51257">
    <property type="entry name" value="PROKAR_LIPOPROTEIN"/>
    <property type="match status" value="1"/>
</dbReference>
<keyword evidence="2" id="KW-1185">Reference proteome</keyword>
<reference evidence="1 2" key="1">
    <citation type="submission" date="2017-01" db="EMBL/GenBank/DDBJ databases">
        <title>Complete genome of Tateyamaria omphalii DOK1-4 isolated from seawater in Dokdo.</title>
        <authorList>
            <person name="Kim J.H."/>
            <person name="Chi W.-J."/>
        </authorList>
    </citation>
    <scope>NUCLEOTIDE SEQUENCE [LARGE SCALE GENOMIC DNA]</scope>
    <source>
        <strain evidence="1 2">DOK1-4</strain>
    </source>
</reference>
<evidence type="ECO:0000313" key="1">
    <source>
        <dbReference type="EMBL" id="APX12868.1"/>
    </source>
</evidence>
<proteinExistence type="predicted"/>
<evidence type="ECO:0008006" key="3">
    <source>
        <dbReference type="Google" id="ProtNLM"/>
    </source>
</evidence>
<dbReference type="STRING" id="299262.BWR18_15120"/>
<dbReference type="OrthoDB" id="7659063at2"/>
<evidence type="ECO:0000313" key="2">
    <source>
        <dbReference type="Proteomes" id="UP000186336"/>
    </source>
</evidence>
<dbReference type="Proteomes" id="UP000186336">
    <property type="component" value="Chromosome"/>
</dbReference>
<sequence length="98" mass="10332">MDMKRTGVMLAAALTMLAACDETTQPGAAGGPFISPLPDNILAIADPKQDLNAVKVDPVDGCLVYRHVGPVETTFLPLRNKDGRPICTRTPAETTPAT</sequence>
<gene>
    <name evidence="1" type="ORF">BWR18_15120</name>
</gene>
<protein>
    <recommendedName>
        <fullName evidence="3">Lipoprotein</fullName>
    </recommendedName>
</protein>
<organism evidence="1 2">
    <name type="scientific">Tateyamaria omphalii</name>
    <dbReference type="NCBI Taxonomy" id="299262"/>
    <lineage>
        <taxon>Bacteria</taxon>
        <taxon>Pseudomonadati</taxon>
        <taxon>Pseudomonadota</taxon>
        <taxon>Alphaproteobacteria</taxon>
        <taxon>Rhodobacterales</taxon>
        <taxon>Roseobacteraceae</taxon>
        <taxon>Tateyamaria</taxon>
    </lineage>
</organism>